<sequence length="397" mass="43089">MAAGSLLWLLVMAVSMLSGSFLAGNLPLAMSLSEERLRLISTFGSGLLVGTALVVIIPEGTETLYAAVRGIDAQHGHPSPSTGGVLDERIGKSVHATDHPVRTSVTHLHRRFQDGNAMGLTSIYQQTNKRDFQMEDSSVSSGRIYPRLLVSNDYNHQIANNVPIVHIEEVEDTHDHSEADHSTIQPHKYIGPSLLLGFAFMFLVDQISTHSHPSRIAVSELRDQHPFPKKKISATIGLVVHAAADGIALGAATTSGANSLELIVFAAIMLHKAPSAFGLCTYLLQEGHSRRAIRSHLLVFSAAAPIAAILTFLALLQADVRDPISTQLWTGVLLLFSAGTFLYVATIHVLPEIYQNQGSSHDHAHHHHSEKSLSKLQIVVLLIGFVTPMLLSIEHHH</sequence>
<dbReference type="InterPro" id="IPR003689">
    <property type="entry name" value="ZIP"/>
</dbReference>
<evidence type="ECO:0000256" key="8">
    <source>
        <dbReference type="SAM" id="SignalP"/>
    </source>
</evidence>
<feature type="transmembrane region" description="Helical" evidence="7">
    <location>
        <begin position="232"/>
        <end position="251"/>
    </location>
</feature>
<dbReference type="Proteomes" id="UP001648503">
    <property type="component" value="Unassembled WGS sequence"/>
</dbReference>
<evidence type="ECO:0000313" key="9">
    <source>
        <dbReference type="EMBL" id="KAH6588780.1"/>
    </source>
</evidence>
<name>A0ABQ8EYA9_9FUNG</name>
<evidence type="ECO:0000313" key="10">
    <source>
        <dbReference type="Proteomes" id="UP001648503"/>
    </source>
</evidence>
<keyword evidence="8" id="KW-0732">Signal</keyword>
<gene>
    <name evidence="9" type="ORF">BASA50_010486</name>
</gene>
<keyword evidence="3 7" id="KW-0812">Transmembrane</keyword>
<reference evidence="9 10" key="1">
    <citation type="submission" date="2021-02" db="EMBL/GenBank/DDBJ databases">
        <title>Variation within the Batrachochytrium salamandrivorans European outbreak.</title>
        <authorList>
            <person name="Kelly M."/>
            <person name="Pasmans F."/>
            <person name="Shea T.P."/>
            <person name="Munoz J.F."/>
            <person name="Carranza S."/>
            <person name="Cuomo C.A."/>
            <person name="Martel A."/>
        </authorList>
    </citation>
    <scope>NUCLEOTIDE SEQUENCE [LARGE SCALE GENOMIC DNA]</scope>
    <source>
        <strain evidence="9 10">AMFP18/2</strain>
    </source>
</reference>
<keyword evidence="10" id="KW-1185">Reference proteome</keyword>
<evidence type="ECO:0000256" key="7">
    <source>
        <dbReference type="SAM" id="Phobius"/>
    </source>
</evidence>
<accession>A0ABQ8EYA9</accession>
<dbReference type="EMBL" id="JAFCIX010000493">
    <property type="protein sequence ID" value="KAH6588780.1"/>
    <property type="molecule type" value="Genomic_DNA"/>
</dbReference>
<dbReference type="Pfam" id="PF02535">
    <property type="entry name" value="Zip"/>
    <property type="match status" value="1"/>
</dbReference>
<evidence type="ECO:0000256" key="5">
    <source>
        <dbReference type="ARBA" id="ARBA00023034"/>
    </source>
</evidence>
<feature type="transmembrane region" description="Helical" evidence="7">
    <location>
        <begin position="39"/>
        <end position="57"/>
    </location>
</feature>
<feature type="chain" id="PRO_5045396231" evidence="8">
    <location>
        <begin position="24"/>
        <end position="397"/>
    </location>
</feature>
<evidence type="ECO:0000256" key="6">
    <source>
        <dbReference type="ARBA" id="ARBA00023136"/>
    </source>
</evidence>
<feature type="signal peptide" evidence="8">
    <location>
        <begin position="1"/>
        <end position="23"/>
    </location>
</feature>
<dbReference type="InterPro" id="IPR045891">
    <property type="entry name" value="ZIP9"/>
</dbReference>
<organism evidence="9 10">
    <name type="scientific">Batrachochytrium salamandrivorans</name>
    <dbReference type="NCBI Taxonomy" id="1357716"/>
    <lineage>
        <taxon>Eukaryota</taxon>
        <taxon>Fungi</taxon>
        <taxon>Fungi incertae sedis</taxon>
        <taxon>Chytridiomycota</taxon>
        <taxon>Chytridiomycota incertae sedis</taxon>
        <taxon>Chytridiomycetes</taxon>
        <taxon>Rhizophydiales</taxon>
        <taxon>Rhizophydiales incertae sedis</taxon>
        <taxon>Batrachochytrium</taxon>
    </lineage>
</organism>
<keyword evidence="6 7" id="KW-0472">Membrane</keyword>
<dbReference type="PANTHER" id="PTHR16133:SF0">
    <property type="entry name" value="ZINC_IRON REGULATED TRANSPORTER-RELATED PROTEIN 102B, ISOFORM E"/>
    <property type="match status" value="1"/>
</dbReference>
<evidence type="ECO:0000256" key="3">
    <source>
        <dbReference type="ARBA" id="ARBA00022692"/>
    </source>
</evidence>
<feature type="transmembrane region" description="Helical" evidence="7">
    <location>
        <begin position="263"/>
        <end position="284"/>
    </location>
</feature>
<keyword evidence="5" id="KW-0333">Golgi apparatus</keyword>
<evidence type="ECO:0000256" key="2">
    <source>
        <dbReference type="ARBA" id="ARBA00004394"/>
    </source>
</evidence>
<evidence type="ECO:0000256" key="1">
    <source>
        <dbReference type="ARBA" id="ARBA00004127"/>
    </source>
</evidence>
<evidence type="ECO:0000256" key="4">
    <source>
        <dbReference type="ARBA" id="ARBA00022989"/>
    </source>
</evidence>
<feature type="transmembrane region" description="Helical" evidence="7">
    <location>
        <begin position="328"/>
        <end position="351"/>
    </location>
</feature>
<comment type="subcellular location">
    <subcellularLocation>
        <location evidence="1">Endomembrane system</location>
        <topology evidence="1">Multi-pass membrane protein</topology>
    </subcellularLocation>
    <subcellularLocation>
        <location evidence="2">Golgi apparatus membrane</location>
    </subcellularLocation>
</comment>
<keyword evidence="4 7" id="KW-1133">Transmembrane helix</keyword>
<protein>
    <submittedName>
        <fullName evidence="9">Uncharacterized protein</fullName>
    </submittedName>
</protein>
<feature type="transmembrane region" description="Helical" evidence="7">
    <location>
        <begin position="296"/>
        <end position="316"/>
    </location>
</feature>
<comment type="caution">
    <text evidence="9">The sequence shown here is derived from an EMBL/GenBank/DDBJ whole genome shotgun (WGS) entry which is preliminary data.</text>
</comment>
<proteinExistence type="predicted"/>
<feature type="transmembrane region" description="Helical" evidence="7">
    <location>
        <begin position="372"/>
        <end position="393"/>
    </location>
</feature>
<dbReference type="PANTHER" id="PTHR16133">
    <property type="entry name" value="SOLUTE CARRIER FAMILY 39 ZINC TRANSPORTER , MEMBER 9-RELATED"/>
    <property type="match status" value="1"/>
</dbReference>